<evidence type="ECO:0000313" key="2">
    <source>
        <dbReference type="Proteomes" id="UP000319424"/>
    </source>
</evidence>
<dbReference type="EMBL" id="VJXW01000003">
    <property type="protein sequence ID" value="TRW28057.1"/>
    <property type="molecule type" value="Genomic_DNA"/>
</dbReference>
<dbReference type="RefSeq" id="WP_144015734.1">
    <property type="nucleotide sequence ID" value="NZ_VJXW01000003.1"/>
</dbReference>
<dbReference type="OrthoDB" id="1644935at2"/>
<name>A0A552VC67_9FIRM</name>
<dbReference type="AlphaFoldDB" id="A0A552VC67"/>
<accession>A0A552VC67</accession>
<sequence length="142" mass="17028">MFLYENDLKEAFFDKYKNRDNIKNYSFEIARLGGMDLVTVEYFADKYEFNAFEFKLSDIKKAILQSKYNLKYVHKSWIVLPEEKKDVIQNKYYTEIKQIKGLGVILVKESGYYDIFIKAYRNDEERILLNQDLLKLAVFSKI</sequence>
<reference evidence="1 2" key="1">
    <citation type="submission" date="2019-07" db="EMBL/GenBank/DDBJ databases">
        <title>Criibacterium bergeronii gen. nov., sp. nov. isolated from human clinical samples.</title>
        <authorList>
            <person name="Maheux A.F."/>
            <person name="Boudreau D.K."/>
            <person name="Berube E."/>
            <person name="Brodeur S."/>
            <person name="Bernard K.A."/>
            <person name="Abed J.Y."/>
            <person name="Ducrey E."/>
            <person name="Guay E.F."/>
            <person name="Raymond F."/>
            <person name="Corbeil J."/>
            <person name="Domingo M.-C."/>
            <person name="Roy P.H."/>
            <person name="Boissinot M."/>
            <person name="Tocheva E.I."/>
            <person name="Omar R.F."/>
        </authorList>
    </citation>
    <scope>NUCLEOTIDE SEQUENCE [LARGE SCALE GENOMIC DNA]</scope>
    <source>
        <strain evidence="1 2">CCRI-24246</strain>
    </source>
</reference>
<protein>
    <submittedName>
        <fullName evidence="1">Uncharacterized protein</fullName>
    </submittedName>
</protein>
<comment type="caution">
    <text evidence="1">The sequence shown here is derived from an EMBL/GenBank/DDBJ whole genome shotgun (WGS) entry which is preliminary data.</text>
</comment>
<dbReference type="Proteomes" id="UP000319424">
    <property type="component" value="Unassembled WGS sequence"/>
</dbReference>
<evidence type="ECO:0000313" key="1">
    <source>
        <dbReference type="EMBL" id="TRW28057.1"/>
    </source>
</evidence>
<proteinExistence type="predicted"/>
<organism evidence="1 2">
    <name type="scientific">Criibacterium bergeronii</name>
    <dbReference type="NCBI Taxonomy" id="1871336"/>
    <lineage>
        <taxon>Bacteria</taxon>
        <taxon>Bacillati</taxon>
        <taxon>Bacillota</taxon>
        <taxon>Clostridia</taxon>
        <taxon>Peptostreptococcales</taxon>
        <taxon>Filifactoraceae</taxon>
        <taxon>Criibacterium</taxon>
    </lineage>
</organism>
<gene>
    <name evidence="1" type="ORF">FL857_03435</name>
</gene>